<evidence type="ECO:0000313" key="2">
    <source>
        <dbReference type="Proteomes" id="UP000596661"/>
    </source>
</evidence>
<keyword evidence="2" id="KW-1185">Reference proteome</keyword>
<dbReference type="EnsemblPlants" id="evm.model.02.818">
    <property type="protein sequence ID" value="cds.evm.model.02.818"/>
    <property type="gene ID" value="evm.TU.02.818"/>
</dbReference>
<evidence type="ECO:0000313" key="1">
    <source>
        <dbReference type="EnsemblPlants" id="cds.evm.model.02.818"/>
    </source>
</evidence>
<accession>A0A803P2R9</accession>
<evidence type="ECO:0008006" key="3">
    <source>
        <dbReference type="Google" id="ProtNLM"/>
    </source>
</evidence>
<name>A0A803P2R9_CANSA</name>
<dbReference type="Proteomes" id="UP000596661">
    <property type="component" value="Chromosome 2"/>
</dbReference>
<reference evidence="1" key="1">
    <citation type="submission" date="2018-11" db="EMBL/GenBank/DDBJ databases">
        <authorList>
            <person name="Grassa J C."/>
        </authorList>
    </citation>
    <scope>NUCLEOTIDE SEQUENCE [LARGE SCALE GENOMIC DNA]</scope>
</reference>
<dbReference type="AlphaFoldDB" id="A0A803P2R9"/>
<dbReference type="Gramene" id="evm.model.02.818">
    <property type="protein sequence ID" value="cds.evm.model.02.818"/>
    <property type="gene ID" value="evm.TU.02.818"/>
</dbReference>
<sequence>MLFADDSYLYCKAISVQALKIQELLRKFELASHQKEKVRKYLQGWDGKFLSKAEKEVLLKVIAQSLPSYAMNIFILPLKITRDIKGVRWCVGNGQDINILDKSWFPVKENPYVSSTSWFVKF</sequence>
<proteinExistence type="predicted"/>
<protein>
    <recommendedName>
        <fullName evidence="3">Reverse transcriptase domain-containing protein</fullName>
    </recommendedName>
</protein>
<dbReference type="EMBL" id="UZAU01000136">
    <property type="status" value="NOT_ANNOTATED_CDS"/>
    <property type="molecule type" value="Genomic_DNA"/>
</dbReference>
<organism evidence="1 2">
    <name type="scientific">Cannabis sativa</name>
    <name type="common">Hemp</name>
    <name type="synonym">Marijuana</name>
    <dbReference type="NCBI Taxonomy" id="3483"/>
    <lineage>
        <taxon>Eukaryota</taxon>
        <taxon>Viridiplantae</taxon>
        <taxon>Streptophyta</taxon>
        <taxon>Embryophyta</taxon>
        <taxon>Tracheophyta</taxon>
        <taxon>Spermatophyta</taxon>
        <taxon>Magnoliopsida</taxon>
        <taxon>eudicotyledons</taxon>
        <taxon>Gunneridae</taxon>
        <taxon>Pentapetalae</taxon>
        <taxon>rosids</taxon>
        <taxon>fabids</taxon>
        <taxon>Rosales</taxon>
        <taxon>Cannabaceae</taxon>
        <taxon>Cannabis</taxon>
    </lineage>
</organism>
<reference evidence="1" key="2">
    <citation type="submission" date="2021-03" db="UniProtKB">
        <authorList>
            <consortium name="EnsemblPlants"/>
        </authorList>
    </citation>
    <scope>IDENTIFICATION</scope>
</reference>